<reference evidence="1" key="1">
    <citation type="journal article" date="2022" name="Front. Genet.">
        <title>Chromosome-Scale Assembly of the Dendrobium nobile Genome Provides Insights Into the Molecular Mechanism of the Biosynthesis of the Medicinal Active Ingredient of Dendrobium.</title>
        <authorList>
            <person name="Xu Q."/>
            <person name="Niu S.-C."/>
            <person name="Li K.-L."/>
            <person name="Zheng P.-J."/>
            <person name="Zhang X.-J."/>
            <person name="Jia Y."/>
            <person name="Liu Y."/>
            <person name="Niu Y.-X."/>
            <person name="Yu L.-H."/>
            <person name="Chen D.-F."/>
            <person name="Zhang G.-Q."/>
        </authorList>
    </citation>
    <scope>NUCLEOTIDE SEQUENCE</scope>
    <source>
        <tissue evidence="1">Leaf</tissue>
    </source>
</reference>
<keyword evidence="2" id="KW-1185">Reference proteome</keyword>
<name>A0A8T3B9F8_DENNO</name>
<evidence type="ECO:0000313" key="1">
    <source>
        <dbReference type="EMBL" id="KAI0508143.1"/>
    </source>
</evidence>
<accession>A0A8T3B9F8</accession>
<dbReference type="AlphaFoldDB" id="A0A8T3B9F8"/>
<proteinExistence type="predicted"/>
<sequence length="72" mass="8252">MSQKIYIKCGYLIESHQFTDTWKQTVVYFNNRRPDAARKLLHRLPNQETLVDFRTATPASGSSCAHPIALTD</sequence>
<protein>
    <submittedName>
        <fullName evidence="1">Uncharacterized protein</fullName>
    </submittedName>
</protein>
<dbReference type="Proteomes" id="UP000829196">
    <property type="component" value="Unassembled WGS sequence"/>
</dbReference>
<organism evidence="1 2">
    <name type="scientific">Dendrobium nobile</name>
    <name type="common">Orchid</name>
    <dbReference type="NCBI Taxonomy" id="94219"/>
    <lineage>
        <taxon>Eukaryota</taxon>
        <taxon>Viridiplantae</taxon>
        <taxon>Streptophyta</taxon>
        <taxon>Embryophyta</taxon>
        <taxon>Tracheophyta</taxon>
        <taxon>Spermatophyta</taxon>
        <taxon>Magnoliopsida</taxon>
        <taxon>Liliopsida</taxon>
        <taxon>Asparagales</taxon>
        <taxon>Orchidaceae</taxon>
        <taxon>Epidendroideae</taxon>
        <taxon>Malaxideae</taxon>
        <taxon>Dendrobiinae</taxon>
        <taxon>Dendrobium</taxon>
    </lineage>
</organism>
<dbReference type="EMBL" id="JAGYWB010000010">
    <property type="protein sequence ID" value="KAI0508143.1"/>
    <property type="molecule type" value="Genomic_DNA"/>
</dbReference>
<gene>
    <name evidence="1" type="ORF">KFK09_014277</name>
</gene>
<evidence type="ECO:0000313" key="2">
    <source>
        <dbReference type="Proteomes" id="UP000829196"/>
    </source>
</evidence>
<comment type="caution">
    <text evidence="1">The sequence shown here is derived from an EMBL/GenBank/DDBJ whole genome shotgun (WGS) entry which is preliminary data.</text>
</comment>